<keyword evidence="5" id="KW-0547">Nucleotide-binding</keyword>
<feature type="transmembrane region" description="Helical" evidence="9">
    <location>
        <begin position="74"/>
        <end position="91"/>
    </location>
</feature>
<accession>A0A844YBG0</accession>
<evidence type="ECO:0000259" key="11">
    <source>
        <dbReference type="PROSITE" id="PS50929"/>
    </source>
</evidence>
<dbReference type="PANTHER" id="PTHR24221">
    <property type="entry name" value="ATP-BINDING CASSETTE SUB-FAMILY B"/>
    <property type="match status" value="1"/>
</dbReference>
<dbReference type="FunFam" id="3.40.50.300:FF:000299">
    <property type="entry name" value="ABC transporter ATP-binding protein/permease"/>
    <property type="match status" value="1"/>
</dbReference>
<dbReference type="InterPro" id="IPR027417">
    <property type="entry name" value="P-loop_NTPase"/>
</dbReference>
<feature type="domain" description="ABC transmembrane type-1" evidence="11">
    <location>
        <begin position="22"/>
        <end position="316"/>
    </location>
</feature>
<dbReference type="InterPro" id="IPR036640">
    <property type="entry name" value="ABC1_TM_sf"/>
</dbReference>
<organism evidence="12 13">
    <name type="scientific">Qipengyuania pelagi</name>
    <dbReference type="NCBI Taxonomy" id="994320"/>
    <lineage>
        <taxon>Bacteria</taxon>
        <taxon>Pseudomonadati</taxon>
        <taxon>Pseudomonadota</taxon>
        <taxon>Alphaproteobacteria</taxon>
        <taxon>Sphingomonadales</taxon>
        <taxon>Erythrobacteraceae</taxon>
        <taxon>Qipengyuania</taxon>
    </lineage>
</organism>
<evidence type="ECO:0000256" key="7">
    <source>
        <dbReference type="ARBA" id="ARBA00022989"/>
    </source>
</evidence>
<feature type="transmembrane region" description="Helical" evidence="9">
    <location>
        <begin position="12"/>
        <end position="30"/>
    </location>
</feature>
<evidence type="ECO:0000313" key="12">
    <source>
        <dbReference type="EMBL" id="MXO54318.1"/>
    </source>
</evidence>
<dbReference type="Gene3D" id="1.20.1560.10">
    <property type="entry name" value="ABC transporter type 1, transmembrane domain"/>
    <property type="match status" value="1"/>
</dbReference>
<sequence length="589" mass="63335">MTLAGLRDYLATIWAVAGGRLLAGVGLTALAGLTEGLSLVILIPLVAIAMPGGGSVLSDLPLVGETLARWSPDLVTLLMIFIALVVAQALLSRAKALFNQRTIQDVSAQLRTRLFESISYARWEALHNRRSSDLNHALTHDIDNVMGSIGSVLAIVQACLMLAIYLVLALLISWPMALFAFVIGGALFLALYPLRRRANRHGKRLIAMYQDQNATVLEFIGSIRLAKLFAAEDRQVREYSGNVGRIRGAVLDFAALSTWGGVFFQIGAALVAALFVYLAIEVFALDFARLATLLVVFARIAPRFSAIQENVQTFLTEAPAFANYRRNADHFDAHREEPALSGATAPSLRESIGLTGVGMTYAGAETPSLRDVTLEIPKGQIVAMIGPSGSGKSTLADIMAGLFAPTAGIMTIDGVAIDAANRRAWRSTVASVPQESQLLHTTLASNLRLGNAHATDAEIWDALERANIAELVRALPDGLETVAGDRGTRFSGGERQRFALARALLRKPQLLILDEATSALDWENQRMIVAAITALRGELTILTIAHRPSLVSFADHVVALENGRIVEQGSYSELAARDESKIARMISGG</sequence>
<dbReference type="SUPFAM" id="SSF90123">
    <property type="entry name" value="ABC transporter transmembrane region"/>
    <property type="match status" value="1"/>
</dbReference>
<gene>
    <name evidence="12" type="ORF">GRI47_09920</name>
</gene>
<dbReference type="InterPro" id="IPR003593">
    <property type="entry name" value="AAA+_ATPase"/>
</dbReference>
<evidence type="ECO:0000256" key="1">
    <source>
        <dbReference type="ARBA" id="ARBA00004651"/>
    </source>
</evidence>
<dbReference type="Pfam" id="PF00005">
    <property type="entry name" value="ABC_tran"/>
    <property type="match status" value="1"/>
</dbReference>
<keyword evidence="7 9" id="KW-1133">Transmembrane helix</keyword>
<dbReference type="PANTHER" id="PTHR24221:SF654">
    <property type="entry name" value="ATP-BINDING CASSETTE SUB-FAMILY B MEMBER 6"/>
    <property type="match status" value="1"/>
</dbReference>
<evidence type="ECO:0000313" key="13">
    <source>
        <dbReference type="Proteomes" id="UP000430272"/>
    </source>
</evidence>
<dbReference type="Gene3D" id="3.40.50.300">
    <property type="entry name" value="P-loop containing nucleotide triphosphate hydrolases"/>
    <property type="match status" value="1"/>
</dbReference>
<dbReference type="GO" id="GO:0005886">
    <property type="term" value="C:plasma membrane"/>
    <property type="evidence" value="ECO:0007669"/>
    <property type="project" value="UniProtKB-SubCell"/>
</dbReference>
<evidence type="ECO:0000256" key="6">
    <source>
        <dbReference type="ARBA" id="ARBA00022840"/>
    </source>
</evidence>
<dbReference type="OrthoDB" id="5288711at2"/>
<keyword evidence="8 9" id="KW-0472">Membrane</keyword>
<keyword evidence="2" id="KW-0813">Transport</keyword>
<keyword evidence="13" id="KW-1185">Reference proteome</keyword>
<keyword evidence="6 12" id="KW-0067">ATP-binding</keyword>
<dbReference type="GO" id="GO:0005524">
    <property type="term" value="F:ATP binding"/>
    <property type="evidence" value="ECO:0007669"/>
    <property type="project" value="UniProtKB-KW"/>
</dbReference>
<dbReference type="InterPro" id="IPR003439">
    <property type="entry name" value="ABC_transporter-like_ATP-bd"/>
</dbReference>
<dbReference type="SMART" id="SM00382">
    <property type="entry name" value="AAA"/>
    <property type="match status" value="1"/>
</dbReference>
<dbReference type="InterPro" id="IPR017871">
    <property type="entry name" value="ABC_transporter-like_CS"/>
</dbReference>
<dbReference type="PROSITE" id="PS00211">
    <property type="entry name" value="ABC_TRANSPORTER_1"/>
    <property type="match status" value="1"/>
</dbReference>
<comment type="subcellular location">
    <subcellularLocation>
        <location evidence="1">Cell membrane</location>
        <topology evidence="1">Multi-pass membrane protein</topology>
    </subcellularLocation>
</comment>
<feature type="transmembrane region" description="Helical" evidence="9">
    <location>
        <begin position="37"/>
        <end position="54"/>
    </location>
</feature>
<dbReference type="SUPFAM" id="SSF52540">
    <property type="entry name" value="P-loop containing nucleoside triphosphate hydrolases"/>
    <property type="match status" value="1"/>
</dbReference>
<dbReference type="GO" id="GO:0034040">
    <property type="term" value="F:ATPase-coupled lipid transmembrane transporter activity"/>
    <property type="evidence" value="ECO:0007669"/>
    <property type="project" value="TreeGrafter"/>
</dbReference>
<keyword evidence="4 9" id="KW-0812">Transmembrane</keyword>
<evidence type="ECO:0000256" key="9">
    <source>
        <dbReference type="SAM" id="Phobius"/>
    </source>
</evidence>
<feature type="transmembrane region" description="Helical" evidence="9">
    <location>
        <begin position="253"/>
        <end position="277"/>
    </location>
</feature>
<evidence type="ECO:0000259" key="10">
    <source>
        <dbReference type="PROSITE" id="PS50893"/>
    </source>
</evidence>
<dbReference type="EMBL" id="WTYD01000001">
    <property type="protein sequence ID" value="MXO54318.1"/>
    <property type="molecule type" value="Genomic_DNA"/>
</dbReference>
<dbReference type="RefSeq" id="WP_160661075.1">
    <property type="nucleotide sequence ID" value="NZ_BAABDV010000001.1"/>
</dbReference>
<evidence type="ECO:0000256" key="8">
    <source>
        <dbReference type="ARBA" id="ARBA00023136"/>
    </source>
</evidence>
<dbReference type="GO" id="GO:0140359">
    <property type="term" value="F:ABC-type transporter activity"/>
    <property type="evidence" value="ECO:0007669"/>
    <property type="project" value="InterPro"/>
</dbReference>
<evidence type="ECO:0000256" key="4">
    <source>
        <dbReference type="ARBA" id="ARBA00022692"/>
    </source>
</evidence>
<dbReference type="GO" id="GO:0016887">
    <property type="term" value="F:ATP hydrolysis activity"/>
    <property type="evidence" value="ECO:0007669"/>
    <property type="project" value="InterPro"/>
</dbReference>
<evidence type="ECO:0000256" key="5">
    <source>
        <dbReference type="ARBA" id="ARBA00022741"/>
    </source>
</evidence>
<dbReference type="PROSITE" id="PS50929">
    <property type="entry name" value="ABC_TM1F"/>
    <property type="match status" value="1"/>
</dbReference>
<dbReference type="PROSITE" id="PS50893">
    <property type="entry name" value="ABC_TRANSPORTER_2"/>
    <property type="match status" value="1"/>
</dbReference>
<name>A0A844YBG0_9SPHN</name>
<reference evidence="12 13" key="1">
    <citation type="submission" date="2019-12" db="EMBL/GenBank/DDBJ databases">
        <title>Genomic-based taxomic classification of the family Erythrobacteraceae.</title>
        <authorList>
            <person name="Xu L."/>
        </authorList>
    </citation>
    <scope>NUCLEOTIDE SEQUENCE [LARGE SCALE GENOMIC DNA]</scope>
    <source>
        <strain evidence="12 13">JCM 17468</strain>
    </source>
</reference>
<evidence type="ECO:0000256" key="2">
    <source>
        <dbReference type="ARBA" id="ARBA00022448"/>
    </source>
</evidence>
<dbReference type="InterPro" id="IPR011527">
    <property type="entry name" value="ABC1_TM_dom"/>
</dbReference>
<feature type="transmembrane region" description="Helical" evidence="9">
    <location>
        <begin position="174"/>
        <end position="194"/>
    </location>
</feature>
<dbReference type="Pfam" id="PF00664">
    <property type="entry name" value="ABC_membrane"/>
    <property type="match status" value="1"/>
</dbReference>
<dbReference type="InterPro" id="IPR039421">
    <property type="entry name" value="Type_1_exporter"/>
</dbReference>
<keyword evidence="3" id="KW-1003">Cell membrane</keyword>
<protein>
    <submittedName>
        <fullName evidence="12">ATP-binding cassette domain-containing protein</fullName>
    </submittedName>
</protein>
<proteinExistence type="predicted"/>
<dbReference type="Proteomes" id="UP000430272">
    <property type="component" value="Unassembled WGS sequence"/>
</dbReference>
<feature type="transmembrane region" description="Helical" evidence="9">
    <location>
        <begin position="145"/>
        <end position="168"/>
    </location>
</feature>
<comment type="caution">
    <text evidence="12">The sequence shown here is derived from an EMBL/GenBank/DDBJ whole genome shotgun (WGS) entry which is preliminary data.</text>
</comment>
<feature type="domain" description="ABC transporter" evidence="10">
    <location>
        <begin position="352"/>
        <end position="587"/>
    </location>
</feature>
<dbReference type="AlphaFoldDB" id="A0A844YBG0"/>
<evidence type="ECO:0000256" key="3">
    <source>
        <dbReference type="ARBA" id="ARBA00022475"/>
    </source>
</evidence>